<dbReference type="InterPro" id="IPR036390">
    <property type="entry name" value="WH_DNA-bd_sf"/>
</dbReference>
<dbReference type="PANTHER" id="PTHR30579">
    <property type="entry name" value="TRANSCRIPTIONAL REGULATOR"/>
    <property type="match status" value="1"/>
</dbReference>
<accession>A0A3G9G0G0</accession>
<dbReference type="Pfam" id="PF03466">
    <property type="entry name" value="LysR_substrate"/>
    <property type="match status" value="1"/>
</dbReference>
<dbReference type="OrthoDB" id="1631201at2"/>
<dbReference type="PANTHER" id="PTHR30579:SF7">
    <property type="entry name" value="HTH-TYPE TRANSCRIPTIONAL REGULATOR LRHA-RELATED"/>
    <property type="match status" value="1"/>
</dbReference>
<dbReference type="Gene3D" id="1.10.10.10">
    <property type="entry name" value="Winged helix-like DNA-binding domain superfamily/Winged helix DNA-binding domain"/>
    <property type="match status" value="1"/>
</dbReference>
<evidence type="ECO:0000313" key="6">
    <source>
        <dbReference type="EMBL" id="BBF80106.1"/>
    </source>
</evidence>
<dbReference type="SUPFAM" id="SSF46785">
    <property type="entry name" value="Winged helix' DNA-binding domain"/>
    <property type="match status" value="1"/>
</dbReference>
<dbReference type="EMBL" id="AP018827">
    <property type="protein sequence ID" value="BBF80106.1"/>
    <property type="molecule type" value="Genomic_DNA"/>
</dbReference>
<dbReference type="AlphaFoldDB" id="A0A3G9G0G0"/>
<dbReference type="Pfam" id="PF00126">
    <property type="entry name" value="HTH_1"/>
    <property type="match status" value="1"/>
</dbReference>
<reference evidence="7" key="1">
    <citation type="journal article" date="2017" name="Biotechnol. Biofuels">
        <title>Evaluation of environmental bacterial communities as a factor affecting the growth of duckweed Lemna minor.</title>
        <authorList>
            <person name="Ishizawa H."/>
            <person name="Kuroda M."/>
            <person name="Morikawa M."/>
            <person name="Ike M."/>
        </authorList>
    </citation>
    <scope>NUCLEOTIDE SEQUENCE [LARGE SCALE GENOMIC DNA]</scope>
    <source>
        <strain evidence="7">M6</strain>
    </source>
</reference>
<dbReference type="GO" id="GO:0003700">
    <property type="term" value="F:DNA-binding transcription factor activity"/>
    <property type="evidence" value="ECO:0007669"/>
    <property type="project" value="InterPro"/>
</dbReference>
<dbReference type="InterPro" id="IPR050176">
    <property type="entry name" value="LTTR"/>
</dbReference>
<name>A0A3G9G0G0_9CAUL</name>
<keyword evidence="4" id="KW-0804">Transcription</keyword>
<evidence type="ECO:0000256" key="4">
    <source>
        <dbReference type="ARBA" id="ARBA00023163"/>
    </source>
</evidence>
<dbReference type="GO" id="GO:0003677">
    <property type="term" value="F:DNA binding"/>
    <property type="evidence" value="ECO:0007669"/>
    <property type="project" value="UniProtKB-KW"/>
</dbReference>
<dbReference type="InterPro" id="IPR005119">
    <property type="entry name" value="LysR_subst-bd"/>
</dbReference>
<comment type="similarity">
    <text evidence="1">Belongs to the LysR transcriptional regulatory family.</text>
</comment>
<proteinExistence type="inferred from homology"/>
<evidence type="ECO:0000313" key="7">
    <source>
        <dbReference type="Proteomes" id="UP000278756"/>
    </source>
</evidence>
<evidence type="ECO:0000259" key="5">
    <source>
        <dbReference type="PROSITE" id="PS50931"/>
    </source>
</evidence>
<dbReference type="InterPro" id="IPR000847">
    <property type="entry name" value="LysR_HTH_N"/>
</dbReference>
<sequence length="295" mass="32538">MSFDTDFHTLRAFVALAETLHFTRAAERVGRSQSALSVQIRRLEDTLGHSLFLRNQRNVRLTESGEVFLGYARRLIDLQREAWSRLSEPEVEGEIRLGTPEDFATHYLPGVLATFRSLHPRVHLNVNCDLTLNLMSAYEKGLYDIVLLKRDPQSVTGGVRVWREPLVWVAGGEAPHSGPLPLVLSPSPCIYRARALLALNQQGRNWRIAYTSPSLTGTLAAVRSGLGIGVLPANMIPADVRIVDRAFDLPSLPDAEIALLAQPELGEVGQMLARHIMDCLDHGTPSSGRHSGSGR</sequence>
<evidence type="ECO:0000256" key="2">
    <source>
        <dbReference type="ARBA" id="ARBA00023015"/>
    </source>
</evidence>
<keyword evidence="3" id="KW-0238">DNA-binding</keyword>
<evidence type="ECO:0000256" key="1">
    <source>
        <dbReference type="ARBA" id="ARBA00009437"/>
    </source>
</evidence>
<feature type="domain" description="HTH lysR-type" evidence="5">
    <location>
        <begin position="5"/>
        <end position="62"/>
    </location>
</feature>
<dbReference type="SUPFAM" id="SSF53850">
    <property type="entry name" value="Periplasmic binding protein-like II"/>
    <property type="match status" value="1"/>
</dbReference>
<gene>
    <name evidence="6" type="ORF">EM6_0684</name>
</gene>
<protein>
    <submittedName>
        <fullName evidence="6">Transcriptional regulator, LysR family</fullName>
    </submittedName>
</protein>
<dbReference type="RefSeq" id="WP_126420341.1">
    <property type="nucleotide sequence ID" value="NZ_AP018827.1"/>
</dbReference>
<dbReference type="Proteomes" id="UP000278756">
    <property type="component" value="Chromosome 1"/>
</dbReference>
<dbReference type="PROSITE" id="PS50931">
    <property type="entry name" value="HTH_LYSR"/>
    <property type="match status" value="1"/>
</dbReference>
<reference evidence="7" key="2">
    <citation type="journal article" date="2017" name="Plant Physiol. Biochem.">
        <title>Differential oxidative and antioxidative response of duckweed Lemna minor toward plant growth promoting/inhibiting bacteria.</title>
        <authorList>
            <person name="Ishizawa H."/>
            <person name="Kuroda M."/>
            <person name="Morikawa M."/>
            <person name="Ike M."/>
        </authorList>
    </citation>
    <scope>NUCLEOTIDE SEQUENCE [LARGE SCALE GENOMIC DNA]</scope>
    <source>
        <strain evidence="7">M6</strain>
    </source>
</reference>
<organism evidence="6 7">
    <name type="scientific">Asticcacaulis excentricus</name>
    <dbReference type="NCBI Taxonomy" id="78587"/>
    <lineage>
        <taxon>Bacteria</taxon>
        <taxon>Pseudomonadati</taxon>
        <taxon>Pseudomonadota</taxon>
        <taxon>Alphaproteobacteria</taxon>
        <taxon>Caulobacterales</taxon>
        <taxon>Caulobacteraceae</taxon>
        <taxon>Asticcacaulis</taxon>
    </lineage>
</organism>
<keyword evidence="2" id="KW-0805">Transcription regulation</keyword>
<dbReference type="InterPro" id="IPR036388">
    <property type="entry name" value="WH-like_DNA-bd_sf"/>
</dbReference>
<dbReference type="Gene3D" id="3.40.190.10">
    <property type="entry name" value="Periplasmic binding protein-like II"/>
    <property type="match status" value="2"/>
</dbReference>
<dbReference type="PRINTS" id="PR00039">
    <property type="entry name" value="HTHLYSR"/>
</dbReference>
<dbReference type="FunFam" id="1.10.10.10:FF:000001">
    <property type="entry name" value="LysR family transcriptional regulator"/>
    <property type="match status" value="1"/>
</dbReference>
<evidence type="ECO:0000256" key="3">
    <source>
        <dbReference type="ARBA" id="ARBA00023125"/>
    </source>
</evidence>